<comment type="subcellular location">
    <subcellularLocation>
        <location evidence="1">Cytoplasm</location>
        <location evidence="1">Cytoskeleton</location>
        <location evidence="1">Spindle</location>
    </subcellularLocation>
</comment>
<gene>
    <name evidence="14" type="ORF">IHE44_0003447</name>
    <name evidence="13" type="ORF">IHE44_011829</name>
</gene>
<reference evidence="13" key="1">
    <citation type="submission" date="2020-10" db="EMBL/GenBank/DDBJ databases">
        <title>Feather gene expression reveals the developmental basis of iridescence in African starlings.</title>
        <authorList>
            <person name="Rubenstein D.R."/>
        </authorList>
    </citation>
    <scope>NUCLEOTIDE SEQUENCE</scope>
    <source>
        <strain evidence="13">SS15</strain>
        <tissue evidence="13">Liver</tissue>
    </source>
</reference>
<evidence type="ECO:0000313" key="13">
    <source>
        <dbReference type="EMBL" id="KAG0120895.1"/>
    </source>
</evidence>
<evidence type="ECO:0000256" key="10">
    <source>
        <dbReference type="SAM" id="Coils"/>
    </source>
</evidence>
<organism evidence="13">
    <name type="scientific">Lamprotornis superbus</name>
    <dbReference type="NCBI Taxonomy" id="245042"/>
    <lineage>
        <taxon>Eukaryota</taxon>
        <taxon>Metazoa</taxon>
        <taxon>Chordata</taxon>
        <taxon>Craniata</taxon>
        <taxon>Vertebrata</taxon>
        <taxon>Euteleostomi</taxon>
        <taxon>Archelosauria</taxon>
        <taxon>Archosauria</taxon>
        <taxon>Dinosauria</taxon>
        <taxon>Saurischia</taxon>
        <taxon>Theropoda</taxon>
        <taxon>Coelurosauria</taxon>
        <taxon>Aves</taxon>
        <taxon>Neognathae</taxon>
        <taxon>Neoaves</taxon>
        <taxon>Telluraves</taxon>
        <taxon>Australaves</taxon>
        <taxon>Passeriformes</taxon>
        <taxon>Sturnidae</taxon>
        <taxon>Lamprotornis</taxon>
    </lineage>
</organism>
<reference evidence="14 15" key="2">
    <citation type="journal article" date="2021" name="J. Hered.">
        <title>Feather Gene Expression Elucidates the Developmental Basis of Plumage Iridescence in African Starlings.</title>
        <authorList>
            <person name="Rubenstein D.R."/>
            <person name="Corvelo A."/>
            <person name="MacManes M.D."/>
            <person name="Maia R."/>
            <person name="Narzisi G."/>
            <person name="Rousaki A."/>
            <person name="Vandenabeele P."/>
            <person name="Shawkey M.D."/>
            <person name="Solomon J."/>
        </authorList>
    </citation>
    <scope>NUCLEOTIDE SEQUENCE [LARGE SCALE GENOMIC DNA]</scope>
    <source>
        <strain evidence="14">SS15</strain>
    </source>
</reference>
<keyword evidence="3" id="KW-0963">Cytoplasm</keyword>
<dbReference type="Proteomes" id="UP000618051">
    <property type="component" value="Unassembled WGS sequence"/>
</dbReference>
<keyword evidence="4" id="KW-0132">Cell division</keyword>
<evidence type="ECO:0000256" key="2">
    <source>
        <dbReference type="ARBA" id="ARBA00009645"/>
    </source>
</evidence>
<dbReference type="GO" id="GO:0070652">
    <property type="term" value="C:HAUS complex"/>
    <property type="evidence" value="ECO:0007669"/>
    <property type="project" value="InterPro"/>
</dbReference>
<dbReference type="EMBL" id="JADDUC020000015">
    <property type="protein sequence ID" value="KAI1234399.1"/>
    <property type="molecule type" value="Genomic_DNA"/>
</dbReference>
<dbReference type="PANTHER" id="PTHR19378:SF1">
    <property type="entry name" value="HAUS AUGMIN-LIKE COMPLEX SUBUNIT 3 N-TERMINAL DOMAIN-CONTAINING PROTEIN"/>
    <property type="match status" value="1"/>
</dbReference>
<keyword evidence="8" id="KW-0206">Cytoskeleton</keyword>
<evidence type="ECO:0000256" key="1">
    <source>
        <dbReference type="ARBA" id="ARBA00004186"/>
    </source>
</evidence>
<evidence type="ECO:0000256" key="11">
    <source>
        <dbReference type="SAM" id="MobiDB-lite"/>
    </source>
</evidence>
<keyword evidence="7 10" id="KW-0175">Coiled coil</keyword>
<feature type="coiled-coil region" evidence="10">
    <location>
        <begin position="492"/>
        <end position="529"/>
    </location>
</feature>
<dbReference type="EMBL" id="JADDUC010000057">
    <property type="protein sequence ID" value="KAG0120895.1"/>
    <property type="molecule type" value="Genomic_DNA"/>
</dbReference>
<evidence type="ECO:0000256" key="8">
    <source>
        <dbReference type="ARBA" id="ARBA00023212"/>
    </source>
</evidence>
<keyword evidence="9" id="KW-0131">Cell cycle</keyword>
<proteinExistence type="inferred from homology"/>
<dbReference type="InterPro" id="IPR032733">
    <property type="entry name" value="HAUS3_N"/>
</dbReference>
<keyword evidence="15" id="KW-1185">Reference proteome</keyword>
<comment type="similarity">
    <text evidence="2">Belongs to the HAUS3 family.</text>
</comment>
<evidence type="ECO:0000256" key="7">
    <source>
        <dbReference type="ARBA" id="ARBA00023054"/>
    </source>
</evidence>
<keyword evidence="5" id="KW-0493">Microtubule</keyword>
<comment type="caution">
    <text evidence="13">The sequence shown here is derived from an EMBL/GenBank/DDBJ whole genome shotgun (WGS) entry which is preliminary data.</text>
</comment>
<dbReference type="PANTHER" id="PTHR19378">
    <property type="entry name" value="GOLGIN- RELATED"/>
    <property type="match status" value="1"/>
</dbReference>
<dbReference type="Pfam" id="PF14932">
    <property type="entry name" value="HAUS-augmin3"/>
    <property type="match status" value="1"/>
</dbReference>
<evidence type="ECO:0000259" key="12">
    <source>
        <dbReference type="Pfam" id="PF14932"/>
    </source>
</evidence>
<feature type="domain" description="HAUS augmin-like complex subunit 3 N-terminal" evidence="12">
    <location>
        <begin position="228"/>
        <end position="491"/>
    </location>
</feature>
<feature type="compositionally biased region" description="Basic and acidic residues" evidence="11">
    <location>
        <begin position="428"/>
        <end position="446"/>
    </location>
</feature>
<reference evidence="14" key="3">
    <citation type="submission" date="2022-01" db="EMBL/GenBank/DDBJ databases">
        <authorList>
            <person name="Rubenstein D.R."/>
        </authorList>
    </citation>
    <scope>NUCLEOTIDE SEQUENCE</scope>
    <source>
        <strain evidence="14">SS15</strain>
        <tissue evidence="14">Liver</tissue>
    </source>
</reference>
<protein>
    <recommendedName>
        <fullName evidence="12">HAUS augmin-like complex subunit 3 N-terminal domain-containing protein</fullName>
    </recommendedName>
</protein>
<evidence type="ECO:0000256" key="9">
    <source>
        <dbReference type="ARBA" id="ARBA00023306"/>
    </source>
</evidence>
<sequence length="1547" mass="174216">MSWPLCSHHFSQQLVFQATITKAKEVRVADEGDRLKDWIQLLANILQQEGLPKGNGVFQSGEEVPVTQLGHLQAVCPLLKGSTGGLSTVSSQRTFSSAKLLMSCGISCTCLILGLQHGNAIFNLLQALLSFIKDQLSGTQVLLCLPQGLLGRCTRKQWAVQELHWVLEKGPAWLPVIIHLVLTILAMFSWRYSHAFPLDAVNRAADFMATLRLICPHADTLCEKESEWLFDCPETKQFLEWFCSMVGEEDVLSPAEVEAYVALQAAGKPVLEGDALEEALQMCCQVLQLPSSIADEGPSQEALQQELQELKQCYDRQLWRYRKLLAWTNKLQEEQKYLEKEEKVVKQELRMAHMDLKAKIFKTRAVLNQVSKAAKQVSECHGNMRMGQLPTLLCQIDLAPYLEQEQQATDVFESFIQQVLPESVQAPDSEKRDGSQEDTERRDTKKTSSPKSLGTDEDELLEDQDSFWKELGRIETAYICARREVIVTAAKVEGTRAALEWAQRTLEALEDNQAVEAELQSQAAVLQRQLHALRFDITQTLTHQLPPLLKAEARRFCLPILHKHFSLEVARLRNTARRQEEAASWLLSQHSRLDLLGLQLKRERKELEQMAAWLEKIETVKRESQTKLQEQQNYFRDARPSQKGHPRKWIDPKDLTAIRLWDMLMGKDQEKQPFRSYEAMAAKCSQLVQDKRALEAQLEAPMPQVSALESSIEVLYHQLYNSSNQLQLSSPEMSELMQQLIIMQDDLYQKLTDLLSDLEIKRRSLENPILQAERNLYVHFYCNEDRLREMVEELEKQASAFSKGPPRELLYGKERGREDSSSSCIFATSSAVRRSCGSKAELRAGAASMESPRKGLLLWRRHSTWNTQEQSILECGTYHPADIVITATKKWEFIQEGGGNALQGFSRPLIEPVNGTAVHKRGELPQACAEHFSDGAEGKACREDVLQLALNTSTKSLSFHKTTLKHCRARGTGIQPRIVNVGNVTRVEQVVDIFEEGFTFNLKDWEDVNVVHNVIPGVLTLSWLSIAWYTLTLAPGSMKSPNRTGWEGMTSSKVVPNSSIFSIISLSNQVRSSSLTKRSRKTRQLSWYHSLSRLHAPQRMHCQTGLTHPAAKDGGEDLLLAAVIHLSEGEVVEMATTVVHPLPQQLNGWLSSILLQHGHVQVINKKYEVPTNWRPEHSLPPIRLDAGFANGFFQDAIINSCCEEIIFRHWVQQASGAMKQCSQSTGLRSSSPDKPKQHEGFLPEELYLIICSTYHLEIPTKIGVLLTLTSESLPYLLHCQLLGHSLQPVPQLNQLLDVLWSLMHFGADGFICLADLQQDTAKTIKKSPIANRQTGKSALIHPLSILKGLLVMSSPHSMSSEQFRTLWQASSTSWVKLMSDFWTRAVSLELPVSGSLTKSCVDSVMSILGVCTAKRFILCRLFSLMVSSPSVGMQSTYKWYISSPCVFLRRLSAEATRSANTCGSSARNCRQTPLLKTLYLIVDKSNFTASSAQLPSSSERDGIPLPLWRALTPRVSHSWEKLDQGGLKLSFDKEKHKVGGNQVESRK</sequence>
<dbReference type="OrthoDB" id="2159690at2759"/>
<dbReference type="GO" id="GO:0031023">
    <property type="term" value="P:microtubule organizing center organization"/>
    <property type="evidence" value="ECO:0007669"/>
    <property type="project" value="TreeGrafter"/>
</dbReference>
<accession>A0A835NTL0</accession>
<dbReference type="InterPro" id="IPR026206">
    <property type="entry name" value="HAUS3"/>
</dbReference>
<evidence type="ECO:0000256" key="6">
    <source>
        <dbReference type="ARBA" id="ARBA00022776"/>
    </source>
</evidence>
<dbReference type="GO" id="GO:0072686">
    <property type="term" value="C:mitotic spindle"/>
    <property type="evidence" value="ECO:0007669"/>
    <property type="project" value="TreeGrafter"/>
</dbReference>
<keyword evidence="6" id="KW-0498">Mitosis</keyword>
<evidence type="ECO:0000313" key="15">
    <source>
        <dbReference type="Proteomes" id="UP000618051"/>
    </source>
</evidence>
<evidence type="ECO:0000256" key="3">
    <source>
        <dbReference type="ARBA" id="ARBA00022490"/>
    </source>
</evidence>
<dbReference type="GO" id="GO:0005815">
    <property type="term" value="C:microtubule organizing center"/>
    <property type="evidence" value="ECO:0007669"/>
    <property type="project" value="TreeGrafter"/>
</dbReference>
<dbReference type="GO" id="GO:0005874">
    <property type="term" value="C:microtubule"/>
    <property type="evidence" value="ECO:0007669"/>
    <property type="project" value="UniProtKB-KW"/>
</dbReference>
<dbReference type="PRINTS" id="PR02089">
    <property type="entry name" value="HAUSAUGMINL3"/>
</dbReference>
<evidence type="ECO:0000256" key="4">
    <source>
        <dbReference type="ARBA" id="ARBA00022618"/>
    </source>
</evidence>
<dbReference type="GO" id="GO:0051301">
    <property type="term" value="P:cell division"/>
    <property type="evidence" value="ECO:0007669"/>
    <property type="project" value="UniProtKB-KW"/>
</dbReference>
<name>A0A835NTL0_9PASS</name>
<dbReference type="GO" id="GO:0051225">
    <property type="term" value="P:spindle assembly"/>
    <property type="evidence" value="ECO:0007669"/>
    <property type="project" value="InterPro"/>
</dbReference>
<evidence type="ECO:0000256" key="5">
    <source>
        <dbReference type="ARBA" id="ARBA00022701"/>
    </source>
</evidence>
<feature type="region of interest" description="Disordered" evidence="11">
    <location>
        <begin position="423"/>
        <end position="459"/>
    </location>
</feature>
<evidence type="ECO:0000313" key="14">
    <source>
        <dbReference type="EMBL" id="KAI1234399.1"/>
    </source>
</evidence>